<protein>
    <submittedName>
        <fullName evidence="1">Uncharacterized protein</fullName>
    </submittedName>
</protein>
<gene>
    <name evidence="1" type="ORF">C485_05663</name>
</gene>
<dbReference type="AlphaFoldDB" id="L9ZQK5"/>
<dbReference type="EMBL" id="AOIK01000016">
    <property type="protein sequence ID" value="ELY88619.1"/>
    <property type="molecule type" value="Genomic_DNA"/>
</dbReference>
<name>L9ZQK5_NATA2</name>
<organism evidence="1 2">
    <name type="scientific">Natrinema altunense (strain JCM 12890 / CGMCC 1.3731 / AJ2)</name>
    <dbReference type="NCBI Taxonomy" id="1227494"/>
    <lineage>
        <taxon>Archaea</taxon>
        <taxon>Methanobacteriati</taxon>
        <taxon>Methanobacteriota</taxon>
        <taxon>Stenosarchaea group</taxon>
        <taxon>Halobacteria</taxon>
        <taxon>Halobacteriales</taxon>
        <taxon>Natrialbaceae</taxon>
        <taxon>Natrinema</taxon>
    </lineage>
</organism>
<keyword evidence="2" id="KW-1185">Reference proteome</keyword>
<evidence type="ECO:0000313" key="2">
    <source>
        <dbReference type="Proteomes" id="UP000011511"/>
    </source>
</evidence>
<comment type="caution">
    <text evidence="1">The sequence shown here is derived from an EMBL/GenBank/DDBJ whole genome shotgun (WGS) entry which is preliminary data.</text>
</comment>
<evidence type="ECO:0000313" key="1">
    <source>
        <dbReference type="EMBL" id="ELY88619.1"/>
    </source>
</evidence>
<sequence>MSDGVDSDWILGSRNSIITAFHEDIIASERPCLPDTFAFFVSLIHWFIRVPILVVVLDLSVKLHLNHVLNIIVIDNAQTNTFVIFSCNESIHI</sequence>
<dbReference type="PATRIC" id="fig|1227494.3.peg.1132"/>
<reference evidence="1 2" key="1">
    <citation type="journal article" date="2014" name="PLoS Genet.">
        <title>Phylogenetically driven sequencing of extremely halophilic archaea reveals strategies for static and dynamic osmo-response.</title>
        <authorList>
            <person name="Becker E.A."/>
            <person name="Seitzer P.M."/>
            <person name="Tritt A."/>
            <person name="Larsen D."/>
            <person name="Krusor M."/>
            <person name="Yao A.I."/>
            <person name="Wu D."/>
            <person name="Madern D."/>
            <person name="Eisen J.A."/>
            <person name="Darling A.E."/>
            <person name="Facciotti M.T."/>
        </authorList>
    </citation>
    <scope>NUCLEOTIDE SEQUENCE [LARGE SCALE GENOMIC DNA]</scope>
    <source>
        <strain evidence="1 2">JCM 12890</strain>
    </source>
</reference>
<proteinExistence type="predicted"/>
<dbReference type="Proteomes" id="UP000011511">
    <property type="component" value="Unassembled WGS sequence"/>
</dbReference>
<accession>L9ZQK5</accession>